<dbReference type="SUPFAM" id="SSF51395">
    <property type="entry name" value="FMN-linked oxidoreductases"/>
    <property type="match status" value="1"/>
</dbReference>
<dbReference type="RefSeq" id="WP_015869442.1">
    <property type="nucleotide sequence ID" value="NC_012785.1"/>
</dbReference>
<evidence type="ECO:0000256" key="2">
    <source>
        <dbReference type="ARBA" id="ARBA00022555"/>
    </source>
</evidence>
<dbReference type="PANTHER" id="PTHR45846:SF1">
    <property type="entry name" value="TRNA-DIHYDROURIDINE(47) SYNTHASE [NAD(P)(+)]-LIKE"/>
    <property type="match status" value="1"/>
</dbReference>
<name>C5CI99_KOSOT</name>
<evidence type="ECO:0000256" key="3">
    <source>
        <dbReference type="ARBA" id="ARBA00022630"/>
    </source>
</evidence>
<dbReference type="STRING" id="521045.Kole_2124"/>
<dbReference type="GO" id="GO:0000049">
    <property type="term" value="F:tRNA binding"/>
    <property type="evidence" value="ECO:0007669"/>
    <property type="project" value="UniProtKB-KW"/>
</dbReference>
<dbReference type="OrthoDB" id="9764501at2"/>
<dbReference type="eggNOG" id="COG0042">
    <property type="taxonomic scope" value="Bacteria"/>
</dbReference>
<dbReference type="KEGG" id="kol:Kole_2124"/>
<gene>
    <name evidence="15" type="ordered locus">Kole_2124</name>
</gene>
<evidence type="ECO:0000313" key="15">
    <source>
        <dbReference type="EMBL" id="ACR80801.1"/>
    </source>
</evidence>
<dbReference type="PANTHER" id="PTHR45846">
    <property type="entry name" value="TRNA-DIHYDROURIDINE(47) SYNTHASE [NAD(P)(+)]-LIKE"/>
    <property type="match status" value="1"/>
</dbReference>
<feature type="domain" description="DUS-like FMN-binding" evidence="14">
    <location>
        <begin position="8"/>
        <end position="302"/>
    </location>
</feature>
<evidence type="ECO:0000256" key="4">
    <source>
        <dbReference type="ARBA" id="ARBA00022643"/>
    </source>
</evidence>
<sequence>MPENEVGLAPMAGYTDEAMRAISLEWGADFVFSEMLSVEGVLRNDRTTQKIIPETPCRIQLFGNDIARLAMAAKAVLDKATWFDINAGCPVKKVVKRGAGAALLREPEKLNAMIQTLKGISDLPVSVKIRLGWDKNEVVKIVERLVESRPFAIMVHGRTVVQGYSGVADWESIGKVVKICKPHGIKVYGSGDVFSPEKIVEAFEKYGVDGVLVARGAIGNPWIFSQYKELKQKGSYTVPDPHERLKVFAKHLKKLIELKGEERAIIESRKHFVGYCKGLLNATKMRREYMKLKNKTDVENFLMQYGLDIKSLKL</sequence>
<dbReference type="InterPro" id="IPR035587">
    <property type="entry name" value="DUS-like_FMN-bd"/>
</dbReference>
<keyword evidence="2" id="KW-0820">tRNA-binding</keyword>
<evidence type="ECO:0000256" key="1">
    <source>
        <dbReference type="ARBA" id="ARBA00002790"/>
    </source>
</evidence>
<dbReference type="Gene3D" id="1.10.1200.80">
    <property type="entry name" value="Putative flavin oxidoreducatase, domain 2"/>
    <property type="match status" value="1"/>
</dbReference>
<dbReference type="InterPro" id="IPR024036">
    <property type="entry name" value="tRNA-dHydroUridine_Synthase_C"/>
</dbReference>
<evidence type="ECO:0000256" key="9">
    <source>
        <dbReference type="ARBA" id="ARBA00048205"/>
    </source>
</evidence>
<evidence type="ECO:0000256" key="13">
    <source>
        <dbReference type="PIRSR" id="PIRSR006621-2"/>
    </source>
</evidence>
<protein>
    <recommendedName>
        <fullName evidence="11">tRNA-dihydrouridine synthase</fullName>
        <ecNumber evidence="11">1.3.1.-</ecNumber>
    </recommendedName>
</protein>
<dbReference type="PIRSF" id="PIRSF006621">
    <property type="entry name" value="Dus"/>
    <property type="match status" value="1"/>
</dbReference>
<evidence type="ECO:0000256" key="5">
    <source>
        <dbReference type="ARBA" id="ARBA00022694"/>
    </source>
</evidence>
<comment type="catalytic activity">
    <reaction evidence="10">
        <text>a 5,6-dihydrouridine in tRNA + NAD(+) = a uridine in tRNA + NADH + H(+)</text>
        <dbReference type="Rhea" id="RHEA:54452"/>
        <dbReference type="Rhea" id="RHEA-COMP:13339"/>
        <dbReference type="Rhea" id="RHEA-COMP:13887"/>
        <dbReference type="ChEBI" id="CHEBI:15378"/>
        <dbReference type="ChEBI" id="CHEBI:57540"/>
        <dbReference type="ChEBI" id="CHEBI:57945"/>
        <dbReference type="ChEBI" id="CHEBI:65315"/>
        <dbReference type="ChEBI" id="CHEBI:74443"/>
    </reaction>
</comment>
<dbReference type="EC" id="1.3.1.-" evidence="11"/>
<reference evidence="15 16" key="1">
    <citation type="submission" date="2009-06" db="EMBL/GenBank/DDBJ databases">
        <title>Complete sequence of Thermotogales bacterium TBF 19.5.1.</title>
        <authorList>
            <consortium name="US DOE Joint Genome Institute"/>
            <person name="Lucas S."/>
            <person name="Copeland A."/>
            <person name="Lapidus A."/>
            <person name="Glavina del Rio T."/>
            <person name="Tice H."/>
            <person name="Bruce D."/>
            <person name="Goodwin L."/>
            <person name="Pitluck S."/>
            <person name="Chertkov O."/>
            <person name="Brettin T."/>
            <person name="Detter J.C."/>
            <person name="Han C."/>
            <person name="Schmutz J."/>
            <person name="Larimer F."/>
            <person name="Land M."/>
            <person name="Hauser L."/>
            <person name="Kyrpides N."/>
            <person name="Ovchinnikova G."/>
            <person name="Noll K."/>
        </authorList>
    </citation>
    <scope>NUCLEOTIDE SEQUENCE [LARGE SCALE GENOMIC DNA]</scope>
    <source>
        <strain evidence="16">ATCC BAA-1733 / DSM 21960 / TBF 19.5.1</strain>
    </source>
</reference>
<dbReference type="Pfam" id="PF01207">
    <property type="entry name" value="Dus"/>
    <property type="match status" value="1"/>
</dbReference>
<accession>C5CI99</accession>
<feature type="binding site" evidence="13">
    <location>
        <position position="156"/>
    </location>
    <ligand>
        <name>FMN</name>
        <dbReference type="ChEBI" id="CHEBI:58210"/>
    </ligand>
</feature>
<dbReference type="GO" id="GO:0017150">
    <property type="term" value="F:tRNA dihydrouridine synthase activity"/>
    <property type="evidence" value="ECO:0007669"/>
    <property type="project" value="InterPro"/>
</dbReference>
<keyword evidence="13" id="KW-0547">Nucleotide-binding</keyword>
<proteinExistence type="inferred from homology"/>
<comment type="cofactor">
    <cofactor evidence="11 13">
        <name>FMN</name>
        <dbReference type="ChEBI" id="CHEBI:58210"/>
    </cofactor>
</comment>
<dbReference type="HOGENOM" id="CLU_013299_0_3_0"/>
<dbReference type="Gene3D" id="3.20.20.70">
    <property type="entry name" value="Aldolase class I"/>
    <property type="match status" value="1"/>
</dbReference>
<evidence type="ECO:0000256" key="12">
    <source>
        <dbReference type="PIRSR" id="PIRSR006621-1"/>
    </source>
</evidence>
<evidence type="ECO:0000256" key="11">
    <source>
        <dbReference type="PIRNR" id="PIRNR006621"/>
    </source>
</evidence>
<evidence type="ECO:0000256" key="6">
    <source>
        <dbReference type="ARBA" id="ARBA00022857"/>
    </source>
</evidence>
<feature type="binding site" evidence="13">
    <location>
        <begin position="214"/>
        <end position="215"/>
    </location>
    <ligand>
        <name>FMN</name>
        <dbReference type="ChEBI" id="CHEBI:58210"/>
    </ligand>
</feature>
<keyword evidence="8 11" id="KW-0560">Oxidoreductase</keyword>
<feature type="binding site" evidence="13">
    <location>
        <position position="128"/>
    </location>
    <ligand>
        <name>FMN</name>
        <dbReference type="ChEBI" id="CHEBI:58210"/>
    </ligand>
</feature>
<keyword evidence="3 11" id="KW-0285">Flavoprotein</keyword>
<evidence type="ECO:0000256" key="10">
    <source>
        <dbReference type="ARBA" id="ARBA00048802"/>
    </source>
</evidence>
<comment type="catalytic activity">
    <reaction evidence="9">
        <text>a 5,6-dihydrouridine in tRNA + NADP(+) = a uridine in tRNA + NADPH + H(+)</text>
        <dbReference type="Rhea" id="RHEA:23624"/>
        <dbReference type="Rhea" id="RHEA-COMP:13339"/>
        <dbReference type="Rhea" id="RHEA-COMP:13887"/>
        <dbReference type="ChEBI" id="CHEBI:15378"/>
        <dbReference type="ChEBI" id="CHEBI:57783"/>
        <dbReference type="ChEBI" id="CHEBI:58349"/>
        <dbReference type="ChEBI" id="CHEBI:65315"/>
        <dbReference type="ChEBI" id="CHEBI:74443"/>
    </reaction>
</comment>
<keyword evidence="5 11" id="KW-0819">tRNA processing</keyword>
<dbReference type="Proteomes" id="UP000002382">
    <property type="component" value="Chromosome"/>
</dbReference>
<feature type="binding site" evidence="13">
    <location>
        <position position="60"/>
    </location>
    <ligand>
        <name>FMN</name>
        <dbReference type="ChEBI" id="CHEBI:58210"/>
    </ligand>
</feature>
<dbReference type="EMBL" id="CP001634">
    <property type="protein sequence ID" value="ACR80801.1"/>
    <property type="molecule type" value="Genomic_DNA"/>
</dbReference>
<dbReference type="InterPro" id="IPR013785">
    <property type="entry name" value="Aldolase_TIM"/>
</dbReference>
<organism evidence="15 16">
    <name type="scientific">Kosmotoga olearia (strain ATCC BAA-1733 / DSM 21960 / TBF 19.5.1)</name>
    <dbReference type="NCBI Taxonomy" id="521045"/>
    <lineage>
        <taxon>Bacteria</taxon>
        <taxon>Thermotogati</taxon>
        <taxon>Thermotogota</taxon>
        <taxon>Thermotogae</taxon>
        <taxon>Kosmotogales</taxon>
        <taxon>Kosmotogaceae</taxon>
        <taxon>Kosmotoga</taxon>
    </lineage>
</organism>
<feature type="binding site" evidence="13">
    <location>
        <begin position="10"/>
        <end position="12"/>
    </location>
    <ligand>
        <name>FMN</name>
        <dbReference type="ChEBI" id="CHEBI:58210"/>
    </ligand>
</feature>
<dbReference type="InterPro" id="IPR001269">
    <property type="entry name" value="DUS_fam"/>
</dbReference>
<keyword evidence="16" id="KW-1185">Reference proteome</keyword>
<reference evidence="15 16" key="2">
    <citation type="journal article" date="2011" name="J. Bacteriol.">
        <title>Genome Sequence of Kosmotoga olearia Strain TBF 19.5.1, a Thermophilic Bacterium with a Wide Growth Temperature Range, Isolated from the Troll B Oil Platform in the North Sea.</title>
        <authorList>
            <person name="Swithers K.S."/>
            <person name="Dipippo J.L."/>
            <person name="Bruce D.C."/>
            <person name="Detter C."/>
            <person name="Tapia R."/>
            <person name="Han S."/>
            <person name="Goodwin L.A."/>
            <person name="Han J."/>
            <person name="Woyke T."/>
            <person name="Pitluck S."/>
            <person name="Pennacchio L."/>
            <person name="Nolan M."/>
            <person name="Mikhailova N."/>
            <person name="Land M.L."/>
            <person name="Nesbo C.L."/>
            <person name="Gogarten J.P."/>
            <person name="Noll K.M."/>
        </authorList>
    </citation>
    <scope>NUCLEOTIDE SEQUENCE [LARGE SCALE GENOMIC DNA]</scope>
    <source>
        <strain evidence="16">ATCC BAA-1733 / DSM 21960 / TBF 19.5.1</strain>
    </source>
</reference>
<evidence type="ECO:0000259" key="14">
    <source>
        <dbReference type="Pfam" id="PF01207"/>
    </source>
</evidence>
<dbReference type="GO" id="GO:0050660">
    <property type="term" value="F:flavin adenine dinucleotide binding"/>
    <property type="evidence" value="ECO:0007669"/>
    <property type="project" value="InterPro"/>
</dbReference>
<keyword evidence="6" id="KW-0521">NADP</keyword>
<keyword evidence="7" id="KW-0694">RNA-binding</keyword>
<evidence type="ECO:0000256" key="8">
    <source>
        <dbReference type="ARBA" id="ARBA00023002"/>
    </source>
</evidence>
<feature type="active site" description="Proton donor" evidence="12">
    <location>
        <position position="89"/>
    </location>
</feature>
<evidence type="ECO:0000256" key="7">
    <source>
        <dbReference type="ARBA" id="ARBA00022884"/>
    </source>
</evidence>
<evidence type="ECO:0000313" key="16">
    <source>
        <dbReference type="Proteomes" id="UP000002382"/>
    </source>
</evidence>
<dbReference type="AlphaFoldDB" id="C5CI99"/>
<keyword evidence="4 11" id="KW-0288">FMN</keyword>
<comment type="function">
    <text evidence="1 11">Catalyzes the synthesis of 5,6-dihydrouridine (D), a modified base found in the D-loop of most tRNAs, via the reduction of the C5-C6 double bond in target uridines.</text>
</comment>
<comment type="similarity">
    <text evidence="11">Belongs to the dus family.</text>
</comment>
<dbReference type="CDD" id="cd02801">
    <property type="entry name" value="DUS_like_FMN"/>
    <property type="match status" value="1"/>
</dbReference>